<protein>
    <submittedName>
        <fullName evidence="2">Uncharacterized protein</fullName>
    </submittedName>
</protein>
<dbReference type="Proteomes" id="UP000287651">
    <property type="component" value="Unassembled WGS sequence"/>
</dbReference>
<proteinExistence type="predicted"/>
<organism evidence="2 3">
    <name type="scientific">Ensete ventricosum</name>
    <name type="common">Abyssinian banana</name>
    <name type="synonym">Musa ensete</name>
    <dbReference type="NCBI Taxonomy" id="4639"/>
    <lineage>
        <taxon>Eukaryota</taxon>
        <taxon>Viridiplantae</taxon>
        <taxon>Streptophyta</taxon>
        <taxon>Embryophyta</taxon>
        <taxon>Tracheophyta</taxon>
        <taxon>Spermatophyta</taxon>
        <taxon>Magnoliopsida</taxon>
        <taxon>Liliopsida</taxon>
        <taxon>Zingiberales</taxon>
        <taxon>Musaceae</taxon>
        <taxon>Ensete</taxon>
    </lineage>
</organism>
<accession>A0A426XC48</accession>
<dbReference type="AlphaFoldDB" id="A0A426XC48"/>
<evidence type="ECO:0000256" key="1">
    <source>
        <dbReference type="SAM" id="MobiDB-lite"/>
    </source>
</evidence>
<sequence>MHPLRFPNSGIRAKVFVQKIGFKLCVMILNRVELFYVLVAAIGSESRRCLHAEVAGHGQAPYRGGRPWPSYWQGAVGCGQASYKGRPPKGAAARKGRPPAGTTGCGQPERGCHPRPALPPAGAVTPVIGVAAPWQGGCRPQRAVVAYIGAAATVV</sequence>
<evidence type="ECO:0000313" key="3">
    <source>
        <dbReference type="Proteomes" id="UP000287651"/>
    </source>
</evidence>
<dbReference type="EMBL" id="AMZH03022777">
    <property type="protein sequence ID" value="RRT37032.1"/>
    <property type="molecule type" value="Genomic_DNA"/>
</dbReference>
<name>A0A426XC48_ENSVE</name>
<comment type="caution">
    <text evidence="2">The sequence shown here is derived from an EMBL/GenBank/DDBJ whole genome shotgun (WGS) entry which is preliminary data.</text>
</comment>
<gene>
    <name evidence="2" type="ORF">B296_00041019</name>
</gene>
<evidence type="ECO:0000313" key="2">
    <source>
        <dbReference type="EMBL" id="RRT37032.1"/>
    </source>
</evidence>
<feature type="region of interest" description="Disordered" evidence="1">
    <location>
        <begin position="83"/>
        <end position="117"/>
    </location>
</feature>
<reference evidence="2 3" key="1">
    <citation type="journal article" date="2014" name="Agronomy (Basel)">
        <title>A Draft Genome Sequence for Ensete ventricosum, the Drought-Tolerant Tree Against Hunger.</title>
        <authorList>
            <person name="Harrison J."/>
            <person name="Moore K.A."/>
            <person name="Paszkiewicz K."/>
            <person name="Jones T."/>
            <person name="Grant M."/>
            <person name="Ambacheew D."/>
            <person name="Muzemil S."/>
            <person name="Studholme D.J."/>
        </authorList>
    </citation>
    <scope>NUCLEOTIDE SEQUENCE [LARGE SCALE GENOMIC DNA]</scope>
</reference>